<reference evidence="1" key="1">
    <citation type="submission" date="2020-08" db="EMBL/GenBank/DDBJ databases">
        <title>Multicomponent nature underlies the extraordinary mechanical properties of spider dragline silk.</title>
        <authorList>
            <person name="Kono N."/>
            <person name="Nakamura H."/>
            <person name="Mori M."/>
            <person name="Yoshida Y."/>
            <person name="Ohtoshi R."/>
            <person name="Malay A.D."/>
            <person name="Moran D.A.P."/>
            <person name="Tomita M."/>
            <person name="Numata K."/>
            <person name="Arakawa K."/>
        </authorList>
    </citation>
    <scope>NUCLEOTIDE SEQUENCE</scope>
</reference>
<evidence type="ECO:0000313" key="2">
    <source>
        <dbReference type="Proteomes" id="UP000887013"/>
    </source>
</evidence>
<sequence>MQGGSGRNPRSVIPKLPFPFQHLENAFLRDITGVVEGPWIFSWNCLVITLARDCSKFVVSPPRKGMDSRLACGKSYFSFHIRKDIGTGIKLDLSYFKYGEGFVRFV</sequence>
<organism evidence="1 2">
    <name type="scientific">Nephila pilipes</name>
    <name type="common">Giant wood spider</name>
    <name type="synonym">Nephila maculata</name>
    <dbReference type="NCBI Taxonomy" id="299642"/>
    <lineage>
        <taxon>Eukaryota</taxon>
        <taxon>Metazoa</taxon>
        <taxon>Ecdysozoa</taxon>
        <taxon>Arthropoda</taxon>
        <taxon>Chelicerata</taxon>
        <taxon>Arachnida</taxon>
        <taxon>Araneae</taxon>
        <taxon>Araneomorphae</taxon>
        <taxon>Entelegynae</taxon>
        <taxon>Araneoidea</taxon>
        <taxon>Nephilidae</taxon>
        <taxon>Nephila</taxon>
    </lineage>
</organism>
<name>A0A8X6MH41_NEPPI</name>
<dbReference type="AlphaFoldDB" id="A0A8X6MH41"/>
<protein>
    <submittedName>
        <fullName evidence="1">Uncharacterized protein</fullName>
    </submittedName>
</protein>
<dbReference type="Proteomes" id="UP000887013">
    <property type="component" value="Unassembled WGS sequence"/>
</dbReference>
<gene>
    <name evidence="1" type="ORF">NPIL_223171</name>
</gene>
<keyword evidence="2" id="KW-1185">Reference proteome</keyword>
<proteinExistence type="predicted"/>
<comment type="caution">
    <text evidence="1">The sequence shown here is derived from an EMBL/GenBank/DDBJ whole genome shotgun (WGS) entry which is preliminary data.</text>
</comment>
<dbReference type="EMBL" id="BMAW01092613">
    <property type="protein sequence ID" value="GFS55807.1"/>
    <property type="molecule type" value="Genomic_DNA"/>
</dbReference>
<accession>A0A8X6MH41</accession>
<evidence type="ECO:0000313" key="1">
    <source>
        <dbReference type="EMBL" id="GFS55807.1"/>
    </source>
</evidence>